<evidence type="ECO:0000256" key="2">
    <source>
        <dbReference type="ARBA" id="ARBA00022801"/>
    </source>
</evidence>
<feature type="domain" description="Helicase ATP-binding" evidence="5">
    <location>
        <begin position="34"/>
        <end position="202"/>
    </location>
</feature>
<keyword evidence="4" id="KW-0067">ATP-binding</keyword>
<dbReference type="InterPro" id="IPR050079">
    <property type="entry name" value="DEAD_box_RNA_helicase"/>
</dbReference>
<organism evidence="8">
    <name type="scientific">bioreactor metagenome</name>
    <dbReference type="NCBI Taxonomy" id="1076179"/>
    <lineage>
        <taxon>unclassified sequences</taxon>
        <taxon>metagenomes</taxon>
        <taxon>ecological metagenomes</taxon>
    </lineage>
</organism>
<dbReference type="InterPro" id="IPR027417">
    <property type="entry name" value="P-loop_NTPase"/>
</dbReference>
<dbReference type="EMBL" id="VSSQ01011048">
    <property type="protein sequence ID" value="MPM45869.1"/>
    <property type="molecule type" value="Genomic_DNA"/>
</dbReference>
<dbReference type="InterPro" id="IPR014014">
    <property type="entry name" value="RNA_helicase_DEAD_Q_motif"/>
</dbReference>
<dbReference type="CDD" id="cd18787">
    <property type="entry name" value="SF2_C_DEAD"/>
    <property type="match status" value="1"/>
</dbReference>
<dbReference type="InterPro" id="IPR014001">
    <property type="entry name" value="Helicase_ATP-bd"/>
</dbReference>
<dbReference type="InterPro" id="IPR005580">
    <property type="entry name" value="DbpA/CsdA_RNA-bd_dom"/>
</dbReference>
<dbReference type="Gene3D" id="3.30.70.330">
    <property type="match status" value="1"/>
</dbReference>
<protein>
    <submittedName>
        <fullName evidence="8">ATP-dependent RNA helicase DbpA</fullName>
        <ecNumber evidence="8">3.6.4.13</ecNumber>
    </submittedName>
</protein>
<evidence type="ECO:0000259" key="6">
    <source>
        <dbReference type="PROSITE" id="PS51194"/>
    </source>
</evidence>
<gene>
    <name evidence="8" type="primary">dbpA_28</name>
    <name evidence="8" type="ORF">SDC9_92561</name>
</gene>
<dbReference type="PANTHER" id="PTHR47959:SF1">
    <property type="entry name" value="ATP-DEPENDENT RNA HELICASE DBPA"/>
    <property type="match status" value="1"/>
</dbReference>
<dbReference type="EC" id="3.6.4.13" evidence="8"/>
<evidence type="ECO:0000259" key="7">
    <source>
        <dbReference type="PROSITE" id="PS51195"/>
    </source>
</evidence>
<keyword evidence="1" id="KW-0547">Nucleotide-binding</keyword>
<dbReference type="Pfam" id="PF00270">
    <property type="entry name" value="DEAD"/>
    <property type="match status" value="1"/>
</dbReference>
<dbReference type="Gene3D" id="3.40.50.300">
    <property type="entry name" value="P-loop containing nucleotide triphosphate hydrolases"/>
    <property type="match status" value="2"/>
</dbReference>
<accession>A0A644ZY26</accession>
<sequence length="462" mass="52698">MKTEFKKYNLDTQLLQAIEDCGYFTCTPIQEKTLPILLEGNDTLIQSKTGSGKTAAFCIPLIEAINFDDNTKALILVPTRELAHQIEHEFNRLALYKKLHCVCLVGREDFNKQALQLKQKAHVIVGTPGRIFDHMESNNIKLDDIQTLILDEASEMSTLGLIDQVKEIVRQIPRHKTWLFSATLGELAQYKFLRLNNPTQIEFDSSNEISSQIETYHIDTNQKFETVISLLNSIEIDSCCIFINTREDTENVARQLKDMNYLVTMLHGGLEQKQRNRAIESFKQGKSRILVCTDIAARGIDVDKISLVIHYDCPLTLDSYIHRSGRTGRKEEIGLSITLLSDNDTSSLFETIESETESYKIKKIRVDNQFNRPRMKSDKDEKFKEKNYTLFIRAGKKDKIRNLDIVGSLCSQPNLSGDNIGIIDVQENYTTVTLLNIDPTILKDLTSVKIKGKTRKVELKSK</sequence>
<feature type="domain" description="DEAD-box RNA helicase Q" evidence="7">
    <location>
        <begin position="3"/>
        <end position="31"/>
    </location>
</feature>
<dbReference type="PROSITE" id="PS51194">
    <property type="entry name" value="HELICASE_CTER"/>
    <property type="match status" value="1"/>
</dbReference>
<dbReference type="InterPro" id="IPR011545">
    <property type="entry name" value="DEAD/DEAH_box_helicase_dom"/>
</dbReference>
<dbReference type="PANTHER" id="PTHR47959">
    <property type="entry name" value="ATP-DEPENDENT RNA HELICASE RHLE-RELATED"/>
    <property type="match status" value="1"/>
</dbReference>
<dbReference type="SMART" id="SM00490">
    <property type="entry name" value="HELICc"/>
    <property type="match status" value="1"/>
</dbReference>
<dbReference type="InterPro" id="IPR012677">
    <property type="entry name" value="Nucleotide-bd_a/b_plait_sf"/>
</dbReference>
<evidence type="ECO:0000256" key="4">
    <source>
        <dbReference type="ARBA" id="ARBA00022840"/>
    </source>
</evidence>
<dbReference type="SMART" id="SM00487">
    <property type="entry name" value="DEXDc"/>
    <property type="match status" value="1"/>
</dbReference>
<dbReference type="GO" id="GO:0003676">
    <property type="term" value="F:nucleic acid binding"/>
    <property type="evidence" value="ECO:0007669"/>
    <property type="project" value="InterPro"/>
</dbReference>
<evidence type="ECO:0000313" key="8">
    <source>
        <dbReference type="EMBL" id="MPM45869.1"/>
    </source>
</evidence>
<evidence type="ECO:0000259" key="5">
    <source>
        <dbReference type="PROSITE" id="PS51192"/>
    </source>
</evidence>
<dbReference type="InterPro" id="IPR044742">
    <property type="entry name" value="DEAD/DEAH_RhlB"/>
</dbReference>
<dbReference type="GO" id="GO:0016787">
    <property type="term" value="F:hydrolase activity"/>
    <property type="evidence" value="ECO:0007669"/>
    <property type="project" value="UniProtKB-KW"/>
</dbReference>
<dbReference type="Pfam" id="PF03880">
    <property type="entry name" value="DbpA"/>
    <property type="match status" value="1"/>
</dbReference>
<keyword evidence="3 8" id="KW-0347">Helicase</keyword>
<feature type="domain" description="Helicase C-terminal" evidence="6">
    <location>
        <begin position="226"/>
        <end position="372"/>
    </location>
</feature>
<evidence type="ECO:0000256" key="1">
    <source>
        <dbReference type="ARBA" id="ARBA00022741"/>
    </source>
</evidence>
<comment type="caution">
    <text evidence="8">The sequence shown here is derived from an EMBL/GenBank/DDBJ whole genome shotgun (WGS) entry which is preliminary data.</text>
</comment>
<dbReference type="GO" id="GO:0005524">
    <property type="term" value="F:ATP binding"/>
    <property type="evidence" value="ECO:0007669"/>
    <property type="project" value="UniProtKB-KW"/>
</dbReference>
<keyword evidence="2 8" id="KW-0378">Hydrolase</keyword>
<dbReference type="PROSITE" id="PS51195">
    <property type="entry name" value="Q_MOTIF"/>
    <property type="match status" value="1"/>
</dbReference>
<dbReference type="PROSITE" id="PS51192">
    <property type="entry name" value="HELICASE_ATP_BIND_1"/>
    <property type="match status" value="1"/>
</dbReference>
<dbReference type="GO" id="GO:0003724">
    <property type="term" value="F:RNA helicase activity"/>
    <property type="evidence" value="ECO:0007669"/>
    <property type="project" value="UniProtKB-EC"/>
</dbReference>
<dbReference type="CDD" id="cd00268">
    <property type="entry name" value="DEADc"/>
    <property type="match status" value="1"/>
</dbReference>
<name>A0A644ZY26_9ZZZZ</name>
<dbReference type="AlphaFoldDB" id="A0A644ZY26"/>
<proteinExistence type="predicted"/>
<evidence type="ECO:0000256" key="3">
    <source>
        <dbReference type="ARBA" id="ARBA00022806"/>
    </source>
</evidence>
<dbReference type="Pfam" id="PF00271">
    <property type="entry name" value="Helicase_C"/>
    <property type="match status" value="1"/>
</dbReference>
<dbReference type="GO" id="GO:0005829">
    <property type="term" value="C:cytosol"/>
    <property type="evidence" value="ECO:0007669"/>
    <property type="project" value="TreeGrafter"/>
</dbReference>
<dbReference type="SUPFAM" id="SSF52540">
    <property type="entry name" value="P-loop containing nucleoside triphosphate hydrolases"/>
    <property type="match status" value="1"/>
</dbReference>
<reference evidence="8" key="1">
    <citation type="submission" date="2019-08" db="EMBL/GenBank/DDBJ databases">
        <authorList>
            <person name="Kucharzyk K."/>
            <person name="Murdoch R.W."/>
            <person name="Higgins S."/>
            <person name="Loffler F."/>
        </authorList>
    </citation>
    <scope>NUCLEOTIDE SEQUENCE</scope>
</reference>
<dbReference type="InterPro" id="IPR001650">
    <property type="entry name" value="Helicase_C-like"/>
</dbReference>